<dbReference type="GO" id="GO:0032259">
    <property type="term" value="P:methylation"/>
    <property type="evidence" value="ECO:0007669"/>
    <property type="project" value="UniProtKB-KW"/>
</dbReference>
<dbReference type="PANTHER" id="PTHR43712:SF18">
    <property type="entry name" value="PUTATIVE (AFU_ORTHOLOGUE AFUA_4G14240)-RELATED"/>
    <property type="match status" value="1"/>
</dbReference>
<dbReference type="InterPro" id="IPR029063">
    <property type="entry name" value="SAM-dependent_MTases_sf"/>
</dbReference>
<keyword evidence="2" id="KW-0489">Methyltransferase</keyword>
<dbReference type="Gene3D" id="3.40.50.150">
    <property type="entry name" value="Vaccinia Virus protein VP39"/>
    <property type="match status" value="1"/>
</dbReference>
<sequence length="333" mass="35996">MNDRNESATTRETAADMAAVASLLEMADRLGVLDVLQRESPFGAKEIAEAAEVPQAGAASYLHALAAAGLVVRADDAGAFRAADDFADRLYESGYMSWVLNANRPFIEHIAEFLRDPVRAGAQYVRDGRQVAVASQWMGSQAFYPKALSTIIEARPSRVVDLGAGTARLLIETLLAVPGSTAVALDLDGSACREAATAAKLAGVGDRLTVVERSIQSVADDPSPLEGADVIHAGFVFHDMLPDEEDVADAVLSNCYDALRPGGIMAITDAVPFVPNERERRFSTIVTYYHQQFMRRRLLTAEEWQEKLVKAGFGGTTCIAHRFPTGRLFLAHK</sequence>
<dbReference type="InterPro" id="IPR036388">
    <property type="entry name" value="WH-like_DNA-bd_sf"/>
</dbReference>
<comment type="caution">
    <text evidence="2">The sequence shown here is derived from an EMBL/GenBank/DDBJ whole genome shotgun (WGS) entry which is preliminary data.</text>
</comment>
<name>A0A5C4QEP4_9ACTN</name>
<dbReference type="Pfam" id="PF08242">
    <property type="entry name" value="Methyltransf_12"/>
    <property type="match status" value="1"/>
</dbReference>
<dbReference type="Gene3D" id="1.10.10.10">
    <property type="entry name" value="Winged helix-like DNA-binding domain superfamily/Winged helix DNA-binding domain"/>
    <property type="match status" value="1"/>
</dbReference>
<dbReference type="InterPro" id="IPR013217">
    <property type="entry name" value="Methyltransf_12"/>
</dbReference>
<dbReference type="PANTHER" id="PTHR43712">
    <property type="entry name" value="PUTATIVE (AFU_ORTHOLOGUE AFUA_4G14580)-RELATED"/>
    <property type="match status" value="1"/>
</dbReference>
<evidence type="ECO:0000313" key="3">
    <source>
        <dbReference type="Proteomes" id="UP000306145"/>
    </source>
</evidence>
<gene>
    <name evidence="2" type="ORF">FHG89_28605</name>
</gene>
<dbReference type="SUPFAM" id="SSF53335">
    <property type="entry name" value="S-adenosyl-L-methionine-dependent methyltransferases"/>
    <property type="match status" value="1"/>
</dbReference>
<dbReference type="Proteomes" id="UP000306145">
    <property type="component" value="Unassembled WGS sequence"/>
</dbReference>
<keyword evidence="2" id="KW-0808">Transferase</keyword>
<dbReference type="CDD" id="cd02440">
    <property type="entry name" value="AdoMet_MTases"/>
    <property type="match status" value="1"/>
</dbReference>
<proteinExistence type="predicted"/>
<dbReference type="EMBL" id="VDFY01000257">
    <property type="protein sequence ID" value="TNH22707.1"/>
    <property type="molecule type" value="Genomic_DNA"/>
</dbReference>
<dbReference type="SUPFAM" id="SSF46785">
    <property type="entry name" value="Winged helix' DNA-binding domain"/>
    <property type="match status" value="1"/>
</dbReference>
<reference evidence="2 3" key="1">
    <citation type="submission" date="2019-06" db="EMBL/GenBank/DDBJ databases">
        <title>Micromonospora ordensis sp. nov., isolated from deep marine sediment.</title>
        <authorList>
            <person name="Veyisoglu A."/>
            <person name="Carro L."/>
            <person name="Klenk H.-P."/>
            <person name="Sahin N."/>
        </authorList>
    </citation>
    <scope>NUCLEOTIDE SEQUENCE [LARGE SCALE GENOMIC DNA]</scope>
    <source>
        <strain evidence="2 3">S2509</strain>
    </source>
</reference>
<dbReference type="AlphaFoldDB" id="A0A5C4QEP4"/>
<evidence type="ECO:0000259" key="1">
    <source>
        <dbReference type="Pfam" id="PF08242"/>
    </source>
</evidence>
<keyword evidence="3" id="KW-1185">Reference proteome</keyword>
<dbReference type="GO" id="GO:0008168">
    <property type="term" value="F:methyltransferase activity"/>
    <property type="evidence" value="ECO:0007669"/>
    <property type="project" value="UniProtKB-KW"/>
</dbReference>
<accession>A0A5C4QEP4</accession>
<organism evidence="2 3">
    <name type="scientific">Micromonospora orduensis</name>
    <dbReference type="NCBI Taxonomy" id="1420891"/>
    <lineage>
        <taxon>Bacteria</taxon>
        <taxon>Bacillati</taxon>
        <taxon>Actinomycetota</taxon>
        <taxon>Actinomycetes</taxon>
        <taxon>Micromonosporales</taxon>
        <taxon>Micromonosporaceae</taxon>
        <taxon>Micromonospora</taxon>
    </lineage>
</organism>
<protein>
    <submittedName>
        <fullName evidence="2">Methyltransferase</fullName>
    </submittedName>
</protein>
<dbReference type="OrthoDB" id="3804952at2"/>
<feature type="domain" description="Methyltransferase type 12" evidence="1">
    <location>
        <begin position="160"/>
        <end position="264"/>
    </location>
</feature>
<dbReference type="InterPro" id="IPR036390">
    <property type="entry name" value="WH_DNA-bd_sf"/>
</dbReference>
<evidence type="ECO:0000313" key="2">
    <source>
        <dbReference type="EMBL" id="TNH22707.1"/>
    </source>
</evidence>